<dbReference type="VEuPathDB" id="TriTrypDB:TcCLB.506265.130"/>
<dbReference type="VEuPathDB" id="TriTrypDB:TcCL_ESM04569"/>
<comment type="caution">
    <text evidence="2">The sequence shown here is derived from an EMBL/GenBank/DDBJ whole genome shotgun (WGS) entry which is preliminary data.</text>
</comment>
<organism evidence="2 3">
    <name type="scientific">Trypanosoma cruzi</name>
    <dbReference type="NCBI Taxonomy" id="5693"/>
    <lineage>
        <taxon>Eukaryota</taxon>
        <taxon>Discoba</taxon>
        <taxon>Euglenozoa</taxon>
        <taxon>Kinetoplastea</taxon>
        <taxon>Metakinetoplastina</taxon>
        <taxon>Trypanosomatida</taxon>
        <taxon>Trypanosomatidae</taxon>
        <taxon>Trypanosoma</taxon>
        <taxon>Schizotrypanum</taxon>
    </lineage>
</organism>
<evidence type="ECO:0000256" key="1">
    <source>
        <dbReference type="SAM" id="MobiDB-lite"/>
    </source>
</evidence>
<sequence length="152" mass="17757">MEIIDRPLSELIKEQKIGESLRKKRRGHGGQQNTRNGGRGTSRNGRGNRATGRGSRGTAGNDQGRRYRRPLRFRSNGGRFRRLGLGFDDRRGFNSRSWRRNALDLGDDRRDRSVKSTATQRRRKAAFERNDRFRELRRREALSLARSRFSRD</sequence>
<feature type="compositionally biased region" description="Low complexity" evidence="1">
    <location>
        <begin position="31"/>
        <end position="61"/>
    </location>
</feature>
<dbReference type="VEuPathDB" id="TriTrypDB:TcBrA4_0122400"/>
<dbReference type="VEuPathDB" id="TriTrypDB:C3747_225g31"/>
<accession>A0A2V2VKB0</accession>
<dbReference type="EMBL" id="PRFA01000020">
    <property type="protein sequence ID" value="PWU95852.1"/>
    <property type="molecule type" value="Genomic_DNA"/>
</dbReference>
<proteinExistence type="predicted"/>
<dbReference type="VEuPathDB" id="TriTrypDB:C4B63_20g45"/>
<dbReference type="VEuPathDB" id="TriTrypDB:TcCLB.506435.150"/>
<dbReference type="VEuPathDB" id="TriTrypDB:TcG_01951"/>
<name>A0A2V2VKB0_TRYCR</name>
<feature type="region of interest" description="Disordered" evidence="1">
    <location>
        <begin position="1"/>
        <end position="78"/>
    </location>
</feature>
<dbReference type="OrthoDB" id="252867at2759"/>
<reference evidence="2 3" key="1">
    <citation type="journal article" date="2018" name="Microb. Genom.">
        <title>Expanding an expanded genome: long-read sequencing of Trypanosoma cruzi.</title>
        <authorList>
            <person name="Berna L."/>
            <person name="Rodriguez M."/>
            <person name="Chiribao M.L."/>
            <person name="Parodi-Talice A."/>
            <person name="Pita S."/>
            <person name="Rijo G."/>
            <person name="Alvarez-Valin F."/>
            <person name="Robello C."/>
        </authorList>
    </citation>
    <scope>NUCLEOTIDE SEQUENCE [LARGE SCALE GENOMIC DNA]</scope>
    <source>
        <strain evidence="2 3">Dm28c</strain>
    </source>
</reference>
<dbReference type="AlphaFoldDB" id="A0A2V2VKB0"/>
<gene>
    <name evidence="2" type="ORF">C4B63_20g45</name>
</gene>
<dbReference type="VEuPathDB" id="TriTrypDB:BCY84_19046"/>
<evidence type="ECO:0000313" key="3">
    <source>
        <dbReference type="Proteomes" id="UP000246121"/>
    </source>
</evidence>
<feature type="region of interest" description="Disordered" evidence="1">
    <location>
        <begin position="105"/>
        <end position="126"/>
    </location>
</feature>
<dbReference type="Proteomes" id="UP000246121">
    <property type="component" value="Unassembled WGS sequence"/>
</dbReference>
<evidence type="ECO:0000313" key="2">
    <source>
        <dbReference type="EMBL" id="PWU95852.1"/>
    </source>
</evidence>
<protein>
    <submittedName>
        <fullName evidence="2">Uncharacterized protein</fullName>
    </submittedName>
</protein>
<feature type="compositionally biased region" description="Basic and acidic residues" evidence="1">
    <location>
        <begin position="1"/>
        <end position="21"/>
    </location>
</feature>